<evidence type="ECO:0000256" key="6">
    <source>
        <dbReference type="PIRSR" id="PIRSR602129-50"/>
    </source>
</evidence>
<proteinExistence type="inferred from homology"/>
<evidence type="ECO:0000313" key="9">
    <source>
        <dbReference type="EMBL" id="QBP08654.1"/>
    </source>
</evidence>
<dbReference type="Proteomes" id="UP000253772">
    <property type="component" value="Chromosome c1"/>
</dbReference>
<evidence type="ECO:0000256" key="5">
    <source>
        <dbReference type="ARBA" id="ARBA00023239"/>
    </source>
</evidence>
<dbReference type="InterPro" id="IPR022517">
    <property type="entry name" value="Asp_decarboxylase_pyridox"/>
</dbReference>
<dbReference type="OrthoDB" id="9803665at2"/>
<evidence type="ECO:0000256" key="8">
    <source>
        <dbReference type="SAM" id="MobiDB-lite"/>
    </source>
</evidence>
<name>A0A482INQ7_9BURK</name>
<dbReference type="SUPFAM" id="SSF53383">
    <property type="entry name" value="PLP-dependent transferases"/>
    <property type="match status" value="1"/>
</dbReference>
<feature type="region of interest" description="Disordered" evidence="8">
    <location>
        <begin position="1"/>
        <end position="23"/>
    </location>
</feature>
<dbReference type="GO" id="GO:0030170">
    <property type="term" value="F:pyridoxal phosphate binding"/>
    <property type="evidence" value="ECO:0007669"/>
    <property type="project" value="InterPro"/>
</dbReference>
<evidence type="ECO:0000256" key="7">
    <source>
        <dbReference type="RuleBase" id="RU000382"/>
    </source>
</evidence>
<evidence type="ECO:0000256" key="3">
    <source>
        <dbReference type="ARBA" id="ARBA00022793"/>
    </source>
</evidence>
<dbReference type="GO" id="GO:0016831">
    <property type="term" value="F:carboxy-lyase activity"/>
    <property type="evidence" value="ECO:0007669"/>
    <property type="project" value="UniProtKB-KW"/>
</dbReference>
<dbReference type="PANTHER" id="PTHR45677:SF8">
    <property type="entry name" value="CYSTEINE SULFINIC ACID DECARBOXYLASE"/>
    <property type="match status" value="1"/>
</dbReference>
<dbReference type="GO" id="GO:0005737">
    <property type="term" value="C:cytoplasm"/>
    <property type="evidence" value="ECO:0007669"/>
    <property type="project" value="TreeGrafter"/>
</dbReference>
<comment type="cofactor">
    <cofactor evidence="1 6 7">
        <name>pyridoxal 5'-phosphate</name>
        <dbReference type="ChEBI" id="CHEBI:597326"/>
    </cofactor>
</comment>
<organism evidence="9 10">
    <name type="scientific">Cupriavidus metallidurans</name>
    <dbReference type="NCBI Taxonomy" id="119219"/>
    <lineage>
        <taxon>Bacteria</taxon>
        <taxon>Pseudomonadati</taxon>
        <taxon>Pseudomonadota</taxon>
        <taxon>Betaproteobacteria</taxon>
        <taxon>Burkholderiales</taxon>
        <taxon>Burkholderiaceae</taxon>
        <taxon>Cupriavidus</taxon>
    </lineage>
</organism>
<keyword evidence="4 6" id="KW-0663">Pyridoxal phosphate</keyword>
<dbReference type="Pfam" id="PF00282">
    <property type="entry name" value="Pyridoxal_deC"/>
    <property type="match status" value="1"/>
</dbReference>
<sequence>MKARKAGRSDNAREATGNDAEMGEGCPLHWFDADLGAFDDLERRVAEHPADFFAGQDFDPVGACATREASFASVQIPEDPTAPQQHADHLLNDVFRHVMPVASPTFVGHMTSSLPSFMPSLAKIVAALNQNVVKLETSGALTGLERQVIGMLHHLVFARDDAFYAQWLHNAEHSLGAFCSGGTTANLTALWASRNNTLRARDGFAGINQAGLVAALRHYGYAGLAIIVSERGHYSLRKAADILGIGRENLVPVGVDEDGRMRVDLLRETLRDLQQRNIRTVAIVGIAGTTETGAVDPLDAIADVAQEVGCHFHVDAAWGGATLLSERERARFAGIERADSVVIDAHKQFYVPMGAGMVLFRDPAWTQDIIQHANYIVRKGSVDLGRHTLEGSRGSAAVMLYANLHLLGRKGLAKLIDTGIDNAKYFASLIEQQPDFELDSRPQLCILTYRYVPAPVRAALFSASPEKREQLLDALDALTINIQEMQRDAGRSFVSRTQLTSSQWGGRPIAVFRVVLANPDTTHEILQGLLEEQRELAMQSPMLPGLMAVVGGQ</sequence>
<keyword evidence="3" id="KW-0210">Decarboxylase</keyword>
<dbReference type="InterPro" id="IPR015421">
    <property type="entry name" value="PyrdxlP-dep_Trfase_major"/>
</dbReference>
<accession>A0A482INQ7</accession>
<evidence type="ECO:0000256" key="4">
    <source>
        <dbReference type="ARBA" id="ARBA00022898"/>
    </source>
</evidence>
<dbReference type="Gene3D" id="3.90.1150.10">
    <property type="entry name" value="Aspartate Aminotransferase, domain 1"/>
    <property type="match status" value="1"/>
</dbReference>
<dbReference type="InterPro" id="IPR002129">
    <property type="entry name" value="PyrdxlP-dep_de-COase"/>
</dbReference>
<dbReference type="EMBL" id="CP037900">
    <property type="protein sequence ID" value="QBP08654.1"/>
    <property type="molecule type" value="Genomic_DNA"/>
</dbReference>
<dbReference type="InterPro" id="IPR015422">
    <property type="entry name" value="PyrdxlP-dep_Trfase_small"/>
</dbReference>
<feature type="modified residue" description="N6-(pyridoxal phosphate)lysine" evidence="6">
    <location>
        <position position="347"/>
    </location>
</feature>
<evidence type="ECO:0000313" key="10">
    <source>
        <dbReference type="Proteomes" id="UP000253772"/>
    </source>
</evidence>
<dbReference type="AlphaFoldDB" id="A0A482INQ7"/>
<protein>
    <submittedName>
        <fullName evidence="9">Putative pyridoxal-dependent aspartate 1-decarboxylase</fullName>
    </submittedName>
</protein>
<dbReference type="Gene3D" id="3.40.640.10">
    <property type="entry name" value="Type I PLP-dependent aspartate aminotransferase-like (Major domain)"/>
    <property type="match status" value="1"/>
</dbReference>
<gene>
    <name evidence="9" type="primary">panP</name>
    <name evidence="9" type="ORF">DDF84_002285</name>
</gene>
<keyword evidence="5 7" id="KW-0456">Lyase</keyword>
<dbReference type="PANTHER" id="PTHR45677">
    <property type="entry name" value="GLUTAMATE DECARBOXYLASE-RELATED"/>
    <property type="match status" value="1"/>
</dbReference>
<dbReference type="GO" id="GO:0019752">
    <property type="term" value="P:carboxylic acid metabolic process"/>
    <property type="evidence" value="ECO:0007669"/>
    <property type="project" value="InterPro"/>
</dbReference>
<evidence type="ECO:0000256" key="1">
    <source>
        <dbReference type="ARBA" id="ARBA00001933"/>
    </source>
</evidence>
<evidence type="ECO:0000256" key="2">
    <source>
        <dbReference type="ARBA" id="ARBA00009533"/>
    </source>
</evidence>
<reference evidence="9 10" key="1">
    <citation type="submission" date="2019-03" db="EMBL/GenBank/DDBJ databases">
        <title>Comparative insights into the high quality Complete genome sequence of highly metal resistant Cupriavidus metallidurans strain BS1 isolated from a gold-copper mine.</title>
        <authorList>
            <person name="Mazhar H.S."/>
            <person name="Rensing C."/>
        </authorList>
    </citation>
    <scope>NUCLEOTIDE SEQUENCE [LARGE SCALE GENOMIC DNA]</scope>
    <source>
        <strain evidence="9 10">BS1</strain>
    </source>
</reference>
<comment type="similarity">
    <text evidence="2 7">Belongs to the group II decarboxylase family.</text>
</comment>
<dbReference type="RefSeq" id="WP_017514922.1">
    <property type="nucleotide sequence ID" value="NZ_CP037900.1"/>
</dbReference>
<dbReference type="InterPro" id="IPR015424">
    <property type="entry name" value="PyrdxlP-dep_Trfase"/>
</dbReference>
<dbReference type="NCBIfam" id="TIGR03799">
    <property type="entry name" value="NOD_PanD_pyr"/>
    <property type="match status" value="1"/>
</dbReference>